<dbReference type="Gene3D" id="6.10.280.130">
    <property type="match status" value="1"/>
</dbReference>
<dbReference type="Pfam" id="PF14715">
    <property type="entry name" value="FixP_N"/>
    <property type="match status" value="1"/>
</dbReference>
<evidence type="ECO:0000256" key="5">
    <source>
        <dbReference type="SAM" id="Phobius"/>
    </source>
</evidence>
<dbReference type="Pfam" id="PF00034">
    <property type="entry name" value="Cytochrom_C"/>
    <property type="match status" value="1"/>
</dbReference>
<keyword evidence="5" id="KW-0812">Transmembrane</keyword>
<feature type="non-terminal residue" evidence="7">
    <location>
        <position position="109"/>
    </location>
</feature>
<evidence type="ECO:0000256" key="1">
    <source>
        <dbReference type="ARBA" id="ARBA00022617"/>
    </source>
</evidence>
<dbReference type="Proteomes" id="UP000306719">
    <property type="component" value="Unassembled WGS sequence"/>
</dbReference>
<feature type="domain" description="Cytochrome c" evidence="6">
    <location>
        <begin position="71"/>
        <end position="109"/>
    </location>
</feature>
<evidence type="ECO:0000259" key="6">
    <source>
        <dbReference type="PROSITE" id="PS51007"/>
    </source>
</evidence>
<protein>
    <submittedName>
        <fullName evidence="7">Cytochrome oxidase subunit III</fullName>
    </submittedName>
</protein>
<keyword evidence="3 4" id="KW-0408">Iron</keyword>
<keyword evidence="5" id="KW-0472">Membrane</keyword>
<dbReference type="RefSeq" id="WP_283241231.1">
    <property type="nucleotide sequence ID" value="NZ_PNCJ01000206.1"/>
</dbReference>
<keyword evidence="5" id="KW-1133">Transmembrane helix</keyword>
<dbReference type="PROSITE" id="PS51007">
    <property type="entry name" value="CYTC"/>
    <property type="match status" value="1"/>
</dbReference>
<keyword evidence="1 4" id="KW-0349">Heme</keyword>
<feature type="transmembrane region" description="Helical" evidence="5">
    <location>
        <begin position="6"/>
        <end position="25"/>
    </location>
</feature>
<dbReference type="InterPro" id="IPR036909">
    <property type="entry name" value="Cyt_c-like_dom_sf"/>
</dbReference>
<organism evidence="7 8">
    <name type="scientific">Pseudoalteromonas rubra</name>
    <dbReference type="NCBI Taxonomy" id="43658"/>
    <lineage>
        <taxon>Bacteria</taxon>
        <taxon>Pseudomonadati</taxon>
        <taxon>Pseudomonadota</taxon>
        <taxon>Gammaproteobacteria</taxon>
        <taxon>Alteromonadales</taxon>
        <taxon>Pseudoalteromonadaceae</taxon>
        <taxon>Pseudoalteromonas</taxon>
    </lineage>
</organism>
<dbReference type="InterPro" id="IPR032858">
    <property type="entry name" value="CcoP_N"/>
</dbReference>
<keyword evidence="2 4" id="KW-0479">Metal-binding</keyword>
<dbReference type="SUPFAM" id="SSF46626">
    <property type="entry name" value="Cytochrome c"/>
    <property type="match status" value="1"/>
</dbReference>
<gene>
    <name evidence="7" type="ORF">CWB98_24065</name>
</gene>
<dbReference type="InterPro" id="IPR009056">
    <property type="entry name" value="Cyt_c-like_dom"/>
</dbReference>
<sequence>NNIPIWWKYGFAISIVFAVTYLYTYHVAYSKPLQQEELRIDMQAAAARHALYLENAANNIDENNVKLLGADDIAAGKALFIKPGACATCHGENGSGIVNGVAGIGPNLT</sequence>
<reference evidence="7 8" key="1">
    <citation type="submission" date="2018-01" db="EMBL/GenBank/DDBJ databases">
        <authorList>
            <person name="Paulsen S."/>
            <person name="Gram L.K."/>
        </authorList>
    </citation>
    <scope>NUCLEOTIDE SEQUENCE [LARGE SCALE GENOMIC DNA]</scope>
    <source>
        <strain evidence="7 8">S2599</strain>
    </source>
</reference>
<dbReference type="GO" id="GO:0046872">
    <property type="term" value="F:metal ion binding"/>
    <property type="evidence" value="ECO:0007669"/>
    <property type="project" value="UniProtKB-KW"/>
</dbReference>
<feature type="non-terminal residue" evidence="7">
    <location>
        <position position="1"/>
    </location>
</feature>
<dbReference type="InterPro" id="IPR038414">
    <property type="entry name" value="CcoP_N_sf"/>
</dbReference>
<proteinExistence type="predicted"/>
<name>A0A5S3WIG3_9GAMM</name>
<reference evidence="8" key="2">
    <citation type="submission" date="2019-06" db="EMBL/GenBank/DDBJ databases">
        <title>Co-occurence of chitin degradation, pigmentation and bioactivity in marine Pseudoalteromonas.</title>
        <authorList>
            <person name="Sonnenschein E.C."/>
            <person name="Bech P.K."/>
        </authorList>
    </citation>
    <scope>NUCLEOTIDE SEQUENCE [LARGE SCALE GENOMIC DNA]</scope>
    <source>
        <strain evidence="8">S2599</strain>
    </source>
</reference>
<dbReference type="GO" id="GO:0009055">
    <property type="term" value="F:electron transfer activity"/>
    <property type="evidence" value="ECO:0007669"/>
    <property type="project" value="InterPro"/>
</dbReference>
<evidence type="ECO:0000256" key="2">
    <source>
        <dbReference type="ARBA" id="ARBA00022723"/>
    </source>
</evidence>
<evidence type="ECO:0000256" key="4">
    <source>
        <dbReference type="PROSITE-ProRule" id="PRU00433"/>
    </source>
</evidence>
<dbReference type="AlphaFoldDB" id="A0A5S3WIG3"/>
<dbReference type="EMBL" id="PNCJ01000206">
    <property type="protein sequence ID" value="TMP26900.1"/>
    <property type="molecule type" value="Genomic_DNA"/>
</dbReference>
<dbReference type="Gene3D" id="1.10.760.10">
    <property type="entry name" value="Cytochrome c-like domain"/>
    <property type="match status" value="1"/>
</dbReference>
<evidence type="ECO:0000313" key="7">
    <source>
        <dbReference type="EMBL" id="TMP26900.1"/>
    </source>
</evidence>
<accession>A0A5S3WIG3</accession>
<evidence type="ECO:0000313" key="8">
    <source>
        <dbReference type="Proteomes" id="UP000306719"/>
    </source>
</evidence>
<comment type="caution">
    <text evidence="7">The sequence shown here is derived from an EMBL/GenBank/DDBJ whole genome shotgun (WGS) entry which is preliminary data.</text>
</comment>
<dbReference type="GO" id="GO:0020037">
    <property type="term" value="F:heme binding"/>
    <property type="evidence" value="ECO:0007669"/>
    <property type="project" value="InterPro"/>
</dbReference>
<evidence type="ECO:0000256" key="3">
    <source>
        <dbReference type="ARBA" id="ARBA00023004"/>
    </source>
</evidence>